<dbReference type="RefSeq" id="WP_186768658.1">
    <property type="nucleotide sequence ID" value="NZ_JACOMF010000001.1"/>
</dbReference>
<proteinExistence type="predicted"/>
<evidence type="ECO:0000313" key="2">
    <source>
        <dbReference type="EMBL" id="MBC4013893.1"/>
    </source>
</evidence>
<feature type="compositionally biased region" description="Basic and acidic residues" evidence="1">
    <location>
        <begin position="43"/>
        <end position="57"/>
    </location>
</feature>
<dbReference type="Proteomes" id="UP000600101">
    <property type="component" value="Unassembled WGS sequence"/>
</dbReference>
<keyword evidence="3" id="KW-1185">Reference proteome</keyword>
<dbReference type="EMBL" id="JACOMF010000001">
    <property type="protein sequence ID" value="MBC4013893.1"/>
    <property type="molecule type" value="Genomic_DNA"/>
</dbReference>
<sequence length="71" mass="7600">MRDRSEEKPARRGLLGAAGVAIGLAAAPAAGFRADGGTGGLPPEKENEAAKRAPRYRETDHVRAFYRTNSY</sequence>
<reference evidence="2" key="1">
    <citation type="submission" date="2020-08" db="EMBL/GenBank/DDBJ databases">
        <authorList>
            <person name="Hu Y."/>
            <person name="Nguyen S.V."/>
            <person name="Li F."/>
            <person name="Fanning S."/>
        </authorList>
    </citation>
    <scope>NUCLEOTIDE SEQUENCE</scope>
    <source>
        <strain evidence="2">SYSU D8009</strain>
    </source>
</reference>
<protein>
    <submittedName>
        <fullName evidence="2">Formate dehydrogenase</fullName>
    </submittedName>
</protein>
<feature type="region of interest" description="Disordered" evidence="1">
    <location>
        <begin position="32"/>
        <end position="57"/>
    </location>
</feature>
<name>A0A9X0QVX0_9PROT</name>
<dbReference type="AlphaFoldDB" id="A0A9X0QVX0"/>
<comment type="caution">
    <text evidence="2">The sequence shown here is derived from an EMBL/GenBank/DDBJ whole genome shotgun (WGS) entry which is preliminary data.</text>
</comment>
<evidence type="ECO:0000313" key="3">
    <source>
        <dbReference type="Proteomes" id="UP000600101"/>
    </source>
</evidence>
<gene>
    <name evidence="2" type="ORF">H7965_01045</name>
</gene>
<accession>A0A9X0QVX0</accession>
<organism evidence="2 3">
    <name type="scientific">Siccirubricoccus deserti</name>
    <dbReference type="NCBI Taxonomy" id="2013562"/>
    <lineage>
        <taxon>Bacteria</taxon>
        <taxon>Pseudomonadati</taxon>
        <taxon>Pseudomonadota</taxon>
        <taxon>Alphaproteobacteria</taxon>
        <taxon>Acetobacterales</taxon>
        <taxon>Roseomonadaceae</taxon>
        <taxon>Siccirubricoccus</taxon>
    </lineage>
</organism>
<dbReference type="InterPro" id="IPR006311">
    <property type="entry name" value="TAT_signal"/>
</dbReference>
<dbReference type="PROSITE" id="PS51318">
    <property type="entry name" value="TAT"/>
    <property type="match status" value="1"/>
</dbReference>
<evidence type="ECO:0000256" key="1">
    <source>
        <dbReference type="SAM" id="MobiDB-lite"/>
    </source>
</evidence>